<dbReference type="EMBL" id="JAESVG020000010">
    <property type="protein sequence ID" value="KAG8624010.1"/>
    <property type="molecule type" value="Genomic_DNA"/>
</dbReference>
<protein>
    <submittedName>
        <fullName evidence="2">Uncharacterized protein</fullName>
    </submittedName>
</protein>
<evidence type="ECO:0000313" key="3">
    <source>
        <dbReference type="Proteomes" id="UP000809789"/>
    </source>
</evidence>
<evidence type="ECO:0000256" key="1">
    <source>
        <dbReference type="SAM" id="Phobius"/>
    </source>
</evidence>
<dbReference type="AlphaFoldDB" id="A0A8K0KY39"/>
<dbReference type="Proteomes" id="UP000809789">
    <property type="component" value="Unassembled WGS sequence"/>
</dbReference>
<proteinExistence type="predicted"/>
<organism evidence="2 3">
    <name type="scientific">Elsinoe batatas</name>
    <dbReference type="NCBI Taxonomy" id="2601811"/>
    <lineage>
        <taxon>Eukaryota</taxon>
        <taxon>Fungi</taxon>
        <taxon>Dikarya</taxon>
        <taxon>Ascomycota</taxon>
        <taxon>Pezizomycotina</taxon>
        <taxon>Dothideomycetes</taxon>
        <taxon>Dothideomycetidae</taxon>
        <taxon>Myriangiales</taxon>
        <taxon>Elsinoaceae</taxon>
        <taxon>Elsinoe</taxon>
    </lineage>
</organism>
<keyword evidence="1" id="KW-0472">Membrane</keyword>
<gene>
    <name evidence="2" type="ORF">KVT40_008986</name>
</gene>
<name>A0A8K0KY39_9PEZI</name>
<keyword evidence="1" id="KW-0812">Transmembrane</keyword>
<comment type="caution">
    <text evidence="2">The sequence shown here is derived from an EMBL/GenBank/DDBJ whole genome shotgun (WGS) entry which is preliminary data.</text>
</comment>
<feature type="transmembrane region" description="Helical" evidence="1">
    <location>
        <begin position="20"/>
        <end position="42"/>
    </location>
</feature>
<keyword evidence="3" id="KW-1185">Reference proteome</keyword>
<evidence type="ECO:0000313" key="2">
    <source>
        <dbReference type="EMBL" id="KAG8624010.1"/>
    </source>
</evidence>
<keyword evidence="1" id="KW-1133">Transmembrane helix</keyword>
<sequence>MSLRASYPSHGTELVEEPFLRAALTIIVAWMAIFGEALLSAVPRRCPARKRVGPLIRTW</sequence>
<accession>A0A8K0KY39</accession>
<dbReference type="OrthoDB" id="10428321at2759"/>
<reference evidence="2" key="1">
    <citation type="submission" date="2021-07" db="EMBL/GenBank/DDBJ databases">
        <title>Elsinoe batatas strain:CRI-CJ2 Genome sequencing and assembly.</title>
        <authorList>
            <person name="Huang L."/>
        </authorList>
    </citation>
    <scope>NUCLEOTIDE SEQUENCE</scope>
    <source>
        <strain evidence="2">CRI-CJ2</strain>
    </source>
</reference>